<protein>
    <submittedName>
        <fullName evidence="3">Alpha/Beta hydrolase protein</fullName>
    </submittedName>
</protein>
<dbReference type="PANTHER" id="PTHR43056:SF10">
    <property type="entry name" value="COCE_NOND FAMILY, PUTATIVE (AFU_ORTHOLOGUE AFUA_7G00600)-RELATED"/>
    <property type="match status" value="1"/>
</dbReference>
<dbReference type="SUPFAM" id="SSF53474">
    <property type="entry name" value="alpha/beta-Hydrolases"/>
    <property type="match status" value="1"/>
</dbReference>
<evidence type="ECO:0000256" key="1">
    <source>
        <dbReference type="ARBA" id="ARBA00022801"/>
    </source>
</evidence>
<dbReference type="InterPro" id="IPR013736">
    <property type="entry name" value="Xaa-Pro_dipept_C"/>
</dbReference>
<dbReference type="Gene3D" id="1.10.3020.20">
    <property type="match status" value="1"/>
</dbReference>
<dbReference type="AlphaFoldDB" id="A0AAD4KVH3"/>
<reference evidence="3" key="1">
    <citation type="submission" date="2021-12" db="EMBL/GenBank/DDBJ databases">
        <title>Convergent genome expansion in fungi linked to evolution of root-endophyte symbiosis.</title>
        <authorList>
            <consortium name="DOE Joint Genome Institute"/>
            <person name="Ke Y.-H."/>
            <person name="Bonito G."/>
            <person name="Liao H.-L."/>
            <person name="Looney B."/>
            <person name="Rojas-Flechas A."/>
            <person name="Nash J."/>
            <person name="Hameed K."/>
            <person name="Schadt C."/>
            <person name="Martin F."/>
            <person name="Crous P.W."/>
            <person name="Miettinen O."/>
            <person name="Magnuson J.K."/>
            <person name="Labbe J."/>
            <person name="Jacobson D."/>
            <person name="Doktycz M.J."/>
            <person name="Veneault-Fourrey C."/>
            <person name="Kuo A."/>
            <person name="Mondo S."/>
            <person name="Calhoun S."/>
            <person name="Riley R."/>
            <person name="Ohm R."/>
            <person name="LaButti K."/>
            <person name="Andreopoulos B."/>
            <person name="Pangilinan J."/>
            <person name="Nolan M."/>
            <person name="Tritt A."/>
            <person name="Clum A."/>
            <person name="Lipzen A."/>
            <person name="Daum C."/>
            <person name="Barry K."/>
            <person name="Grigoriev I.V."/>
            <person name="Vilgalys R."/>
        </authorList>
    </citation>
    <scope>NUCLEOTIDE SEQUENCE</scope>
    <source>
        <strain evidence="3">PMI_201</strain>
    </source>
</reference>
<dbReference type="GO" id="GO:0008239">
    <property type="term" value="F:dipeptidyl-peptidase activity"/>
    <property type="evidence" value="ECO:0007669"/>
    <property type="project" value="InterPro"/>
</dbReference>
<dbReference type="PANTHER" id="PTHR43056">
    <property type="entry name" value="PEPTIDASE S9 PROLYL OLIGOPEPTIDASE"/>
    <property type="match status" value="1"/>
</dbReference>
<evidence type="ECO:0000259" key="2">
    <source>
        <dbReference type="SMART" id="SM00939"/>
    </source>
</evidence>
<dbReference type="SMART" id="SM00939">
    <property type="entry name" value="PepX_C"/>
    <property type="match status" value="1"/>
</dbReference>
<dbReference type="Gene3D" id="3.40.50.1820">
    <property type="entry name" value="alpha/beta hydrolase"/>
    <property type="match status" value="1"/>
</dbReference>
<dbReference type="NCBIfam" id="TIGR00976">
    <property type="entry name" value="CocE_NonD"/>
    <property type="match status" value="1"/>
</dbReference>
<dbReference type="InterPro" id="IPR050585">
    <property type="entry name" value="Xaa-Pro_dipeptidyl-ppase/CocE"/>
</dbReference>
<sequence length="595" mass="67123">MATPIKKDLMKLDETSYSYIFEQDVSIPLSGGVLIRSNIYYPKGVKQGEKYPVLVTYGPYGKDVPYEAFRPTSFAELNPDHKSNHAAWETPFPAYWTEHGYIVIRADEVGIGQSPGVLDVWSKVVLDTFCELIEWAAEQKWSTGKIGLTGISYYGAIQWQAAARHTKGLAAIIPWEGFADLYRDATRHGGILSNGFLRYWYDLQVVPNQYGYPGREATGWGPNTSEGNLTAEELESSRVDISDRSWTYPFAEGDRFTAWDVKLEDIRVPLLSVANWGGTMLHLRGNVEGFVRAGSTFKYLRFITGRHDLPFYYPEEVELQRSFLDAFLKNEDRDGWSKKGAIPAVDLVLRKGDVGYNDPNAELTYPRRKETEWPIARTQYRDLFLTPAKELLFSKPSADGEKLGYKALGTLESPQLISFTSLPFESETEVTGHMVAHLHVSVAADSSGPVPSDIDLFLSVRHLSKSGKEISYTGTLGGPNCVTKGWLRVSLRKTNPEHPLHRHYLPRREYRSVDQLPVVPNEIYAVDVELWPTNVVLEKGERLVFEISSGDTPGVEISVHNYPPDRSAEKFQGTNFIHFGQHHVNYLRVPIIPPQ</sequence>
<organism evidence="3 4">
    <name type="scientific">Talaromyces proteolyticus</name>
    <dbReference type="NCBI Taxonomy" id="1131652"/>
    <lineage>
        <taxon>Eukaryota</taxon>
        <taxon>Fungi</taxon>
        <taxon>Dikarya</taxon>
        <taxon>Ascomycota</taxon>
        <taxon>Pezizomycotina</taxon>
        <taxon>Eurotiomycetes</taxon>
        <taxon>Eurotiomycetidae</taxon>
        <taxon>Eurotiales</taxon>
        <taxon>Trichocomaceae</taxon>
        <taxon>Talaromyces</taxon>
        <taxon>Talaromyces sect. Bacilispori</taxon>
    </lineage>
</organism>
<comment type="caution">
    <text evidence="3">The sequence shown here is derived from an EMBL/GenBank/DDBJ whole genome shotgun (WGS) entry which is preliminary data.</text>
</comment>
<feature type="domain" description="Xaa-Pro dipeptidyl-peptidase C-terminal" evidence="2">
    <location>
        <begin position="321"/>
        <end position="588"/>
    </location>
</feature>
<keyword evidence="4" id="KW-1185">Reference proteome</keyword>
<dbReference type="Pfam" id="PF02129">
    <property type="entry name" value="Peptidase_S15"/>
    <property type="match status" value="1"/>
</dbReference>
<name>A0AAD4KVH3_9EURO</name>
<proteinExistence type="predicted"/>
<dbReference type="InterPro" id="IPR000383">
    <property type="entry name" value="Xaa-Pro-like_dom"/>
</dbReference>
<dbReference type="SUPFAM" id="SSF49785">
    <property type="entry name" value="Galactose-binding domain-like"/>
    <property type="match status" value="1"/>
</dbReference>
<gene>
    <name evidence="3" type="ORF">BGW36DRAFT_296542</name>
</gene>
<dbReference type="GeneID" id="70241568"/>
<keyword evidence="1 3" id="KW-0378">Hydrolase</keyword>
<dbReference type="InterPro" id="IPR008979">
    <property type="entry name" value="Galactose-bd-like_sf"/>
</dbReference>
<dbReference type="Proteomes" id="UP001201262">
    <property type="component" value="Unassembled WGS sequence"/>
</dbReference>
<evidence type="ECO:0000313" key="4">
    <source>
        <dbReference type="Proteomes" id="UP001201262"/>
    </source>
</evidence>
<accession>A0AAD4KVH3</accession>
<dbReference type="InterPro" id="IPR029058">
    <property type="entry name" value="AB_hydrolase_fold"/>
</dbReference>
<dbReference type="Gene3D" id="2.60.120.260">
    <property type="entry name" value="Galactose-binding domain-like"/>
    <property type="match status" value="1"/>
</dbReference>
<dbReference type="EMBL" id="JAJTJA010000006">
    <property type="protein sequence ID" value="KAH8697044.1"/>
    <property type="molecule type" value="Genomic_DNA"/>
</dbReference>
<dbReference type="Pfam" id="PF08530">
    <property type="entry name" value="PepX_C"/>
    <property type="match status" value="1"/>
</dbReference>
<evidence type="ECO:0000313" key="3">
    <source>
        <dbReference type="EMBL" id="KAH8697044.1"/>
    </source>
</evidence>
<dbReference type="InterPro" id="IPR005674">
    <property type="entry name" value="CocE/Ser_esterase"/>
</dbReference>
<dbReference type="RefSeq" id="XP_046071745.1">
    <property type="nucleotide sequence ID" value="XM_046211281.1"/>
</dbReference>